<dbReference type="Gene3D" id="3.30.9.10">
    <property type="entry name" value="D-Amino Acid Oxidase, subunit A, domain 2"/>
    <property type="match status" value="1"/>
</dbReference>
<proteinExistence type="predicted"/>
<reference evidence="7 8" key="1">
    <citation type="submission" date="2020-03" db="EMBL/GenBank/DDBJ databases">
        <title>WGS of actinomycetes isolated from Thailand.</title>
        <authorList>
            <person name="Thawai C."/>
        </authorList>
    </citation>
    <scope>NUCLEOTIDE SEQUENCE [LARGE SCALE GENOMIC DNA]</scope>
    <source>
        <strain evidence="7 8">PRB2-1</strain>
    </source>
</reference>
<accession>A0ABX0ZM49</accession>
<dbReference type="PANTHER" id="PTHR13847:SF289">
    <property type="entry name" value="GLYCINE OXIDASE"/>
    <property type="match status" value="1"/>
</dbReference>
<evidence type="ECO:0000313" key="7">
    <source>
        <dbReference type="EMBL" id="NJP44875.1"/>
    </source>
</evidence>
<sequence>MRTQTHDVLVVGGGIIGLVTAWRAAQRGLRVAVADPAPGGGAAHVAAGMLAAVTELQYGEQALLDLNLASAARYPDFAAELGDAAGMDAGYRPCGTLAVALDADDRAQLRDLHAFQTSLGLDAQWLSGRDCRRLEPMLAPGVRGGLRVDGDHQVDPRRLAAALLRAAELAGVVFLRSRAARLECAADRVTGALLADGTTVAADRTVVAAGSESGRLPGVPADVLPPVRPVKGQILRLRIPPSHAPFLTRTVRAVVRGSHVYLVPRDTGELILGATSEEFGWDTTVTAGGVYELLRDAHELVPGITELPLTETLAGLRPCSPDNAPLLGRTALDGLLLATGHHRNGVLLTPITGDAMAAALTSPDGELPAYAAPFGATRFASRTRERQEQAV</sequence>
<dbReference type="InterPro" id="IPR006076">
    <property type="entry name" value="FAD-dep_OxRdtase"/>
</dbReference>
<feature type="domain" description="FAD dependent oxidoreductase" evidence="6">
    <location>
        <begin position="7"/>
        <end position="358"/>
    </location>
</feature>
<keyword evidence="8" id="KW-1185">Reference proteome</keyword>
<dbReference type="GO" id="GO:0043799">
    <property type="term" value="F:glycine oxidase activity"/>
    <property type="evidence" value="ECO:0007669"/>
    <property type="project" value="UniProtKB-EC"/>
</dbReference>
<protein>
    <recommendedName>
        <fullName evidence="5">glycine oxidase</fullName>
        <ecNumber evidence="5">1.4.3.19</ecNumber>
    </recommendedName>
</protein>
<dbReference type="NCBIfam" id="TIGR02352">
    <property type="entry name" value="thiamin_ThiO"/>
    <property type="match status" value="1"/>
</dbReference>
<evidence type="ECO:0000256" key="5">
    <source>
        <dbReference type="ARBA" id="ARBA00050018"/>
    </source>
</evidence>
<evidence type="ECO:0000256" key="1">
    <source>
        <dbReference type="ARBA" id="ARBA00004948"/>
    </source>
</evidence>
<comment type="catalytic activity">
    <reaction evidence="4">
        <text>glycine + O2 + H2O = glyoxylate + H2O2 + NH4(+)</text>
        <dbReference type="Rhea" id="RHEA:11532"/>
        <dbReference type="ChEBI" id="CHEBI:15377"/>
        <dbReference type="ChEBI" id="CHEBI:15379"/>
        <dbReference type="ChEBI" id="CHEBI:16240"/>
        <dbReference type="ChEBI" id="CHEBI:28938"/>
        <dbReference type="ChEBI" id="CHEBI:36655"/>
        <dbReference type="ChEBI" id="CHEBI:57305"/>
        <dbReference type="EC" id="1.4.3.19"/>
    </reaction>
</comment>
<name>A0ABX0ZM49_9ACTN</name>
<gene>
    <name evidence="7" type="primary">thiO</name>
    <name evidence="7" type="ORF">HCN08_15945</name>
</gene>
<keyword evidence="2" id="KW-0784">Thiamine biosynthesis</keyword>
<keyword evidence="3 7" id="KW-0560">Oxidoreductase</keyword>
<evidence type="ECO:0000256" key="3">
    <source>
        <dbReference type="ARBA" id="ARBA00023002"/>
    </source>
</evidence>
<dbReference type="SUPFAM" id="SSF51905">
    <property type="entry name" value="FAD/NAD(P)-binding domain"/>
    <property type="match status" value="1"/>
</dbReference>
<evidence type="ECO:0000313" key="8">
    <source>
        <dbReference type="Proteomes" id="UP000734511"/>
    </source>
</evidence>
<dbReference type="EMBL" id="JAATEJ010000011">
    <property type="protein sequence ID" value="NJP44875.1"/>
    <property type="molecule type" value="Genomic_DNA"/>
</dbReference>
<comment type="pathway">
    <text evidence="1">Cofactor biosynthesis; thiamine diphosphate biosynthesis.</text>
</comment>
<dbReference type="InterPro" id="IPR012727">
    <property type="entry name" value="Gly_oxidase_ThiO"/>
</dbReference>
<comment type="caution">
    <text evidence="7">The sequence shown here is derived from an EMBL/GenBank/DDBJ whole genome shotgun (WGS) entry which is preliminary data.</text>
</comment>
<evidence type="ECO:0000256" key="2">
    <source>
        <dbReference type="ARBA" id="ARBA00022977"/>
    </source>
</evidence>
<evidence type="ECO:0000256" key="4">
    <source>
        <dbReference type="ARBA" id="ARBA00049872"/>
    </source>
</evidence>
<organism evidence="7 8">
    <name type="scientific">Actinacidiphila epipremni</name>
    <dbReference type="NCBI Taxonomy" id="2053013"/>
    <lineage>
        <taxon>Bacteria</taxon>
        <taxon>Bacillati</taxon>
        <taxon>Actinomycetota</taxon>
        <taxon>Actinomycetes</taxon>
        <taxon>Kitasatosporales</taxon>
        <taxon>Streptomycetaceae</taxon>
        <taxon>Actinacidiphila</taxon>
    </lineage>
</organism>
<evidence type="ECO:0000259" key="6">
    <source>
        <dbReference type="Pfam" id="PF01266"/>
    </source>
</evidence>
<dbReference type="InterPro" id="IPR036188">
    <property type="entry name" value="FAD/NAD-bd_sf"/>
</dbReference>
<dbReference type="EC" id="1.4.3.19" evidence="5"/>
<dbReference type="Proteomes" id="UP000734511">
    <property type="component" value="Unassembled WGS sequence"/>
</dbReference>
<dbReference type="PANTHER" id="PTHR13847">
    <property type="entry name" value="SARCOSINE DEHYDROGENASE-RELATED"/>
    <property type="match status" value="1"/>
</dbReference>
<dbReference type="RefSeq" id="WP_167983739.1">
    <property type="nucleotide sequence ID" value="NZ_JAATEJ010000011.1"/>
</dbReference>
<dbReference type="Pfam" id="PF01266">
    <property type="entry name" value="DAO"/>
    <property type="match status" value="1"/>
</dbReference>
<dbReference type="Gene3D" id="3.50.50.60">
    <property type="entry name" value="FAD/NAD(P)-binding domain"/>
    <property type="match status" value="1"/>
</dbReference>
<dbReference type="SUPFAM" id="SSF54373">
    <property type="entry name" value="FAD-linked reductases, C-terminal domain"/>
    <property type="match status" value="1"/>
</dbReference>